<feature type="chain" id="PRO_5042260576" evidence="6">
    <location>
        <begin position="21"/>
        <end position="314"/>
    </location>
</feature>
<dbReference type="InterPro" id="IPR001128">
    <property type="entry name" value="Cyt_P450"/>
</dbReference>
<keyword evidence="2" id="KW-0812">Transmembrane</keyword>
<comment type="caution">
    <text evidence="7">The sequence shown here is derived from an EMBL/GenBank/DDBJ whole genome shotgun (WGS) entry which is preliminary data.</text>
</comment>
<keyword evidence="5" id="KW-0472">Membrane</keyword>
<name>A0AAD8SLI7_LOLMU</name>
<keyword evidence="8" id="KW-1185">Reference proteome</keyword>
<evidence type="ECO:0000256" key="3">
    <source>
        <dbReference type="ARBA" id="ARBA00022723"/>
    </source>
</evidence>
<evidence type="ECO:0000256" key="1">
    <source>
        <dbReference type="ARBA" id="ARBA00004167"/>
    </source>
</evidence>
<evidence type="ECO:0000256" key="6">
    <source>
        <dbReference type="SAM" id="SignalP"/>
    </source>
</evidence>
<keyword evidence="6" id="KW-0732">Signal</keyword>
<keyword evidence="4" id="KW-1133">Transmembrane helix</keyword>
<sequence length="314" mass="35053">MELLVLLAVVLLGFFVSIRRRSYSDSRRARPARPAPPAVHRVRDPDVAHRALVEDADGFSSRPVMPFFVNLAKMRGGRRNENISTVPHGPHWRALRCNITAETLHPSRLGLGYLEPLQREAIQELVAALQPAGAVHAAGEQLIRDHIRSAVFRVIARLCFGDSVDECHVRAICCQVHGMQVAIGEIKPSPRSSMLAKLAHWRRQRRLLAFQGRVNDLCLPLIGARRRRPREDGGLRPYIDTLIDLRVPEGDTEHDGRRALRDDEMVDLVLEFFGAGTGSVTVCLEWTLAHLVAQPDVQEKLRREVDGETPAGAS</sequence>
<gene>
    <name evidence="7" type="ORF">QYE76_070980</name>
</gene>
<evidence type="ECO:0000313" key="8">
    <source>
        <dbReference type="Proteomes" id="UP001231189"/>
    </source>
</evidence>
<dbReference type="GO" id="GO:0020037">
    <property type="term" value="F:heme binding"/>
    <property type="evidence" value="ECO:0007669"/>
    <property type="project" value="InterPro"/>
</dbReference>
<dbReference type="PANTHER" id="PTHR24298:SF389">
    <property type="entry name" value="OS04G0128400 PROTEIN"/>
    <property type="match status" value="1"/>
</dbReference>
<dbReference type="InterPro" id="IPR002401">
    <property type="entry name" value="Cyt_P450_E_grp-I"/>
</dbReference>
<protein>
    <submittedName>
        <fullName evidence="7">Uncharacterized protein</fullName>
    </submittedName>
</protein>
<organism evidence="7 8">
    <name type="scientific">Lolium multiflorum</name>
    <name type="common">Italian ryegrass</name>
    <name type="synonym">Lolium perenne subsp. multiflorum</name>
    <dbReference type="NCBI Taxonomy" id="4521"/>
    <lineage>
        <taxon>Eukaryota</taxon>
        <taxon>Viridiplantae</taxon>
        <taxon>Streptophyta</taxon>
        <taxon>Embryophyta</taxon>
        <taxon>Tracheophyta</taxon>
        <taxon>Spermatophyta</taxon>
        <taxon>Magnoliopsida</taxon>
        <taxon>Liliopsida</taxon>
        <taxon>Poales</taxon>
        <taxon>Poaceae</taxon>
        <taxon>BOP clade</taxon>
        <taxon>Pooideae</taxon>
        <taxon>Poodae</taxon>
        <taxon>Poeae</taxon>
        <taxon>Poeae Chloroplast Group 2 (Poeae type)</taxon>
        <taxon>Loliodinae</taxon>
        <taxon>Loliinae</taxon>
        <taxon>Lolium</taxon>
    </lineage>
</organism>
<dbReference type="EMBL" id="JAUUTY010000004">
    <property type="protein sequence ID" value="KAK1653175.1"/>
    <property type="molecule type" value="Genomic_DNA"/>
</dbReference>
<comment type="subcellular location">
    <subcellularLocation>
        <location evidence="1">Membrane</location>
        <topology evidence="1">Single-pass membrane protein</topology>
    </subcellularLocation>
</comment>
<accession>A0AAD8SLI7</accession>
<dbReference type="PRINTS" id="PR00463">
    <property type="entry name" value="EP450I"/>
</dbReference>
<dbReference type="GO" id="GO:0016709">
    <property type="term" value="F:oxidoreductase activity, acting on paired donors, with incorporation or reduction of molecular oxygen, NAD(P)H as one donor, and incorporation of one atom of oxygen"/>
    <property type="evidence" value="ECO:0007669"/>
    <property type="project" value="TreeGrafter"/>
</dbReference>
<dbReference type="Pfam" id="PF00067">
    <property type="entry name" value="p450"/>
    <property type="match status" value="1"/>
</dbReference>
<dbReference type="Gene3D" id="1.10.630.10">
    <property type="entry name" value="Cytochrome P450"/>
    <property type="match status" value="1"/>
</dbReference>
<dbReference type="InterPro" id="IPR051103">
    <property type="entry name" value="Plant_metabolite_P450s"/>
</dbReference>
<feature type="signal peptide" evidence="6">
    <location>
        <begin position="1"/>
        <end position="20"/>
    </location>
</feature>
<proteinExistence type="predicted"/>
<dbReference type="GO" id="GO:0016020">
    <property type="term" value="C:membrane"/>
    <property type="evidence" value="ECO:0007669"/>
    <property type="project" value="UniProtKB-SubCell"/>
</dbReference>
<evidence type="ECO:0000313" key="7">
    <source>
        <dbReference type="EMBL" id="KAK1653175.1"/>
    </source>
</evidence>
<dbReference type="Proteomes" id="UP001231189">
    <property type="component" value="Unassembled WGS sequence"/>
</dbReference>
<evidence type="ECO:0000256" key="2">
    <source>
        <dbReference type="ARBA" id="ARBA00022692"/>
    </source>
</evidence>
<dbReference type="GO" id="GO:0005506">
    <property type="term" value="F:iron ion binding"/>
    <property type="evidence" value="ECO:0007669"/>
    <property type="project" value="InterPro"/>
</dbReference>
<dbReference type="AlphaFoldDB" id="A0AAD8SLI7"/>
<dbReference type="PANTHER" id="PTHR24298">
    <property type="entry name" value="FLAVONOID 3'-MONOOXYGENASE-RELATED"/>
    <property type="match status" value="1"/>
</dbReference>
<keyword evidence="3" id="KW-0479">Metal-binding</keyword>
<evidence type="ECO:0000256" key="4">
    <source>
        <dbReference type="ARBA" id="ARBA00022989"/>
    </source>
</evidence>
<dbReference type="SUPFAM" id="SSF48264">
    <property type="entry name" value="Cytochrome P450"/>
    <property type="match status" value="1"/>
</dbReference>
<reference evidence="7" key="1">
    <citation type="submission" date="2023-07" db="EMBL/GenBank/DDBJ databases">
        <title>A chromosome-level genome assembly of Lolium multiflorum.</title>
        <authorList>
            <person name="Chen Y."/>
            <person name="Copetti D."/>
            <person name="Kolliker R."/>
            <person name="Studer B."/>
        </authorList>
    </citation>
    <scope>NUCLEOTIDE SEQUENCE</scope>
    <source>
        <strain evidence="7">02402/16</strain>
        <tissue evidence="7">Leaf</tissue>
    </source>
</reference>
<dbReference type="InterPro" id="IPR036396">
    <property type="entry name" value="Cyt_P450_sf"/>
</dbReference>
<evidence type="ECO:0000256" key="5">
    <source>
        <dbReference type="ARBA" id="ARBA00023136"/>
    </source>
</evidence>